<evidence type="ECO:0000313" key="2">
    <source>
        <dbReference type="EMBL" id="KAL1597708.1"/>
    </source>
</evidence>
<evidence type="ECO:0000313" key="3">
    <source>
        <dbReference type="Proteomes" id="UP001521785"/>
    </source>
</evidence>
<name>A0ABR3R085_9PLEO</name>
<proteinExistence type="predicted"/>
<gene>
    <name evidence="2" type="ORF">SLS60_008194</name>
</gene>
<keyword evidence="3" id="KW-1185">Reference proteome</keyword>
<feature type="region of interest" description="Disordered" evidence="1">
    <location>
        <begin position="1"/>
        <end position="27"/>
    </location>
</feature>
<dbReference type="EMBL" id="JAKJXO020000012">
    <property type="protein sequence ID" value="KAL1597708.1"/>
    <property type="molecule type" value="Genomic_DNA"/>
</dbReference>
<accession>A0ABR3R085</accession>
<organism evidence="2 3">
    <name type="scientific">Paraconiothyrium brasiliense</name>
    <dbReference type="NCBI Taxonomy" id="300254"/>
    <lineage>
        <taxon>Eukaryota</taxon>
        <taxon>Fungi</taxon>
        <taxon>Dikarya</taxon>
        <taxon>Ascomycota</taxon>
        <taxon>Pezizomycotina</taxon>
        <taxon>Dothideomycetes</taxon>
        <taxon>Pleosporomycetidae</taxon>
        <taxon>Pleosporales</taxon>
        <taxon>Massarineae</taxon>
        <taxon>Didymosphaeriaceae</taxon>
        <taxon>Paraconiothyrium</taxon>
    </lineage>
</organism>
<protein>
    <submittedName>
        <fullName evidence="2">Uncharacterized protein</fullName>
    </submittedName>
</protein>
<dbReference type="Proteomes" id="UP001521785">
    <property type="component" value="Unassembled WGS sequence"/>
</dbReference>
<sequence>MSSTMETSGLDSPDDSAIDASQEDCNSSSRLEELRRFQELFVEHMPSTRNPKTYDHVSVLLLSFSTTTNMGGMQNMDVSEEVNHSRCRSHFDTNVWIFQVKQLEEVFRDGYKFQVKNRVIKCNKRSHLQAGLYLHEFGLEAEDKEHPLSIVYYAGHGWRSRDFQRKGVAGFDLTP</sequence>
<feature type="compositionally biased region" description="Polar residues" evidence="1">
    <location>
        <begin position="1"/>
        <end position="10"/>
    </location>
</feature>
<evidence type="ECO:0000256" key="1">
    <source>
        <dbReference type="SAM" id="MobiDB-lite"/>
    </source>
</evidence>
<reference evidence="2 3" key="1">
    <citation type="submission" date="2024-02" db="EMBL/GenBank/DDBJ databases">
        <title>De novo assembly and annotation of 12 fungi associated with fruit tree decline syndrome in Ontario, Canada.</title>
        <authorList>
            <person name="Sulman M."/>
            <person name="Ellouze W."/>
            <person name="Ilyukhin E."/>
        </authorList>
    </citation>
    <scope>NUCLEOTIDE SEQUENCE [LARGE SCALE GENOMIC DNA]</scope>
    <source>
        <strain evidence="2 3">M42-189</strain>
    </source>
</reference>
<comment type="caution">
    <text evidence="2">The sequence shown here is derived from an EMBL/GenBank/DDBJ whole genome shotgun (WGS) entry which is preliminary data.</text>
</comment>